<evidence type="ECO:0000256" key="3">
    <source>
        <dbReference type="ARBA" id="ARBA00022884"/>
    </source>
</evidence>
<comment type="similarity">
    <text evidence="1">Belongs to the universal ribosomal protein uL18 family.</text>
</comment>
<dbReference type="InterPro" id="IPR057268">
    <property type="entry name" value="Ribosomal_L18"/>
</dbReference>
<dbReference type="Pfam" id="PF00861">
    <property type="entry name" value="Ribosomal_L18p"/>
    <property type="match status" value="1"/>
</dbReference>
<keyword evidence="5" id="KW-0687">Ribonucleoprotein</keyword>
<accession>A0A381PCU2</accession>
<dbReference type="GO" id="GO:0003735">
    <property type="term" value="F:structural constituent of ribosome"/>
    <property type="evidence" value="ECO:0007669"/>
    <property type="project" value="InterPro"/>
</dbReference>
<dbReference type="InterPro" id="IPR004389">
    <property type="entry name" value="Ribosomal_uL18_bac-type"/>
</dbReference>
<organism evidence="6">
    <name type="scientific">marine metagenome</name>
    <dbReference type="NCBI Taxonomy" id="408172"/>
    <lineage>
        <taxon>unclassified sequences</taxon>
        <taxon>metagenomes</taxon>
        <taxon>ecological metagenomes</taxon>
    </lineage>
</organism>
<dbReference type="EMBL" id="UINC01000913">
    <property type="protein sequence ID" value="SUZ63303.1"/>
    <property type="molecule type" value="Genomic_DNA"/>
</dbReference>
<dbReference type="GO" id="GO:0005840">
    <property type="term" value="C:ribosome"/>
    <property type="evidence" value="ECO:0007669"/>
    <property type="project" value="UniProtKB-KW"/>
</dbReference>
<gene>
    <name evidence="6" type="ORF">METZ01_LOCUS16157</name>
</gene>
<sequence>MTKLKNYRRDRIRKRIRKIISGSPDYPRLSVFRSNKDIYCQIIDDVNGKTVISLSSRDKEIIDLKLKSNIEKSFNVGKLIAEKAIKAGVSKVKFDRGGYLYHGRVKSLAEGAREGGLKL</sequence>
<evidence type="ECO:0000256" key="2">
    <source>
        <dbReference type="ARBA" id="ARBA00022730"/>
    </source>
</evidence>
<dbReference type="Gene3D" id="3.30.420.100">
    <property type="match status" value="1"/>
</dbReference>
<dbReference type="SUPFAM" id="SSF53137">
    <property type="entry name" value="Translational machinery components"/>
    <property type="match status" value="1"/>
</dbReference>
<evidence type="ECO:0000256" key="1">
    <source>
        <dbReference type="ARBA" id="ARBA00007116"/>
    </source>
</evidence>
<dbReference type="NCBIfam" id="TIGR00060">
    <property type="entry name" value="L18_bact"/>
    <property type="match status" value="1"/>
</dbReference>
<dbReference type="InterPro" id="IPR005484">
    <property type="entry name" value="Ribosomal_uL18_bac/plant/anim"/>
</dbReference>
<dbReference type="GO" id="GO:0008097">
    <property type="term" value="F:5S rRNA binding"/>
    <property type="evidence" value="ECO:0007669"/>
    <property type="project" value="TreeGrafter"/>
</dbReference>
<dbReference type="FunFam" id="3.30.420.100:FF:000001">
    <property type="entry name" value="50S ribosomal protein L18"/>
    <property type="match status" value="1"/>
</dbReference>
<dbReference type="AlphaFoldDB" id="A0A381PCU2"/>
<reference evidence="6" key="1">
    <citation type="submission" date="2018-05" db="EMBL/GenBank/DDBJ databases">
        <authorList>
            <person name="Lanie J.A."/>
            <person name="Ng W.-L."/>
            <person name="Kazmierczak K.M."/>
            <person name="Andrzejewski T.M."/>
            <person name="Davidsen T.M."/>
            <person name="Wayne K.J."/>
            <person name="Tettelin H."/>
            <person name="Glass J.I."/>
            <person name="Rusch D."/>
            <person name="Podicherti R."/>
            <person name="Tsui H.-C.T."/>
            <person name="Winkler M.E."/>
        </authorList>
    </citation>
    <scope>NUCLEOTIDE SEQUENCE</scope>
</reference>
<evidence type="ECO:0000256" key="5">
    <source>
        <dbReference type="ARBA" id="ARBA00023274"/>
    </source>
</evidence>
<dbReference type="CDD" id="cd00432">
    <property type="entry name" value="Ribosomal_L18_L5e"/>
    <property type="match status" value="1"/>
</dbReference>
<proteinExistence type="inferred from homology"/>
<evidence type="ECO:0000256" key="4">
    <source>
        <dbReference type="ARBA" id="ARBA00022980"/>
    </source>
</evidence>
<dbReference type="GO" id="GO:1990904">
    <property type="term" value="C:ribonucleoprotein complex"/>
    <property type="evidence" value="ECO:0007669"/>
    <property type="project" value="UniProtKB-KW"/>
</dbReference>
<keyword evidence="4" id="KW-0689">Ribosomal protein</keyword>
<name>A0A381PCU2_9ZZZZ</name>
<dbReference type="HAMAP" id="MF_01337_B">
    <property type="entry name" value="Ribosomal_uL18_B"/>
    <property type="match status" value="1"/>
</dbReference>
<evidence type="ECO:0000313" key="6">
    <source>
        <dbReference type="EMBL" id="SUZ63303.1"/>
    </source>
</evidence>
<keyword evidence="3" id="KW-0694">RNA-binding</keyword>
<dbReference type="PANTHER" id="PTHR12899">
    <property type="entry name" value="39S RIBOSOMAL PROTEIN L18, MITOCHONDRIAL"/>
    <property type="match status" value="1"/>
</dbReference>
<dbReference type="PANTHER" id="PTHR12899:SF3">
    <property type="entry name" value="LARGE RIBOSOMAL SUBUNIT PROTEIN UL18M"/>
    <property type="match status" value="1"/>
</dbReference>
<dbReference type="GO" id="GO:0005737">
    <property type="term" value="C:cytoplasm"/>
    <property type="evidence" value="ECO:0007669"/>
    <property type="project" value="UniProtKB-ARBA"/>
</dbReference>
<evidence type="ECO:0008006" key="7">
    <source>
        <dbReference type="Google" id="ProtNLM"/>
    </source>
</evidence>
<dbReference type="GO" id="GO:0006412">
    <property type="term" value="P:translation"/>
    <property type="evidence" value="ECO:0007669"/>
    <property type="project" value="InterPro"/>
</dbReference>
<keyword evidence="2" id="KW-0699">rRNA-binding</keyword>
<protein>
    <recommendedName>
        <fullName evidence="7">50S ribosomal protein L18</fullName>
    </recommendedName>
</protein>